<proteinExistence type="predicted"/>
<organism evidence="1 2">
    <name type="scientific">Aphis glycines</name>
    <name type="common">Soybean aphid</name>
    <dbReference type="NCBI Taxonomy" id="307491"/>
    <lineage>
        <taxon>Eukaryota</taxon>
        <taxon>Metazoa</taxon>
        <taxon>Ecdysozoa</taxon>
        <taxon>Arthropoda</taxon>
        <taxon>Hexapoda</taxon>
        <taxon>Insecta</taxon>
        <taxon>Pterygota</taxon>
        <taxon>Neoptera</taxon>
        <taxon>Paraneoptera</taxon>
        <taxon>Hemiptera</taxon>
        <taxon>Sternorrhyncha</taxon>
        <taxon>Aphidomorpha</taxon>
        <taxon>Aphidoidea</taxon>
        <taxon>Aphididae</taxon>
        <taxon>Aphidini</taxon>
        <taxon>Aphis</taxon>
        <taxon>Aphis</taxon>
    </lineage>
</organism>
<sequence>MRGYDEDNDVEVYVGVKVRGWRCARRQQNRYLNPTQNDGYALGGYNTAIATVADLEINVTIKIMYSTHRSHATHAEHSRRIRHRSVDLNSLQSERRTDKIYFNVGLSVTSVTVQKHFLGSTTHKKRAQTCVQHKHRAFAKITLQHYCVLGSNIIIVQNRQYSRPWGYNNIRLLAHREISRDNIPEMQISGRASSDSYFILPFWQKLGLSKKKHNLRTIKPRDDEKIDRFTDYILNNYVDNDVSQSDPPMFGWTLFWEYIGLIPTYIKLRSKAKRPCKEILEKNILREQTNKYINNNLTHFWRLLCQPQRGGLSWVTLIG</sequence>
<evidence type="ECO:0000313" key="1">
    <source>
        <dbReference type="EMBL" id="KAE9527324.1"/>
    </source>
</evidence>
<keyword evidence="2" id="KW-1185">Reference proteome</keyword>
<dbReference type="EMBL" id="VYZN01000053">
    <property type="protein sequence ID" value="KAE9527324.1"/>
    <property type="molecule type" value="Genomic_DNA"/>
</dbReference>
<dbReference type="Proteomes" id="UP000475862">
    <property type="component" value="Unassembled WGS sequence"/>
</dbReference>
<protein>
    <submittedName>
        <fullName evidence="1">Uncharacterized protein</fullName>
    </submittedName>
</protein>
<dbReference type="AlphaFoldDB" id="A0A6G0T7I5"/>
<evidence type="ECO:0000313" key="2">
    <source>
        <dbReference type="Proteomes" id="UP000475862"/>
    </source>
</evidence>
<reference evidence="1 2" key="1">
    <citation type="submission" date="2019-08" db="EMBL/GenBank/DDBJ databases">
        <title>The genome of the soybean aphid Biotype 1, its phylome, world population structure and adaptation to the North American continent.</title>
        <authorList>
            <person name="Giordano R."/>
            <person name="Donthu R.K."/>
            <person name="Hernandez A.G."/>
            <person name="Wright C.L."/>
            <person name="Zimin A.V."/>
        </authorList>
    </citation>
    <scope>NUCLEOTIDE SEQUENCE [LARGE SCALE GENOMIC DNA]</scope>
    <source>
        <tissue evidence="1">Whole aphids</tissue>
    </source>
</reference>
<name>A0A6G0T7I5_APHGL</name>
<gene>
    <name evidence="1" type="ORF">AGLY_013022</name>
</gene>
<accession>A0A6G0T7I5</accession>
<comment type="caution">
    <text evidence="1">The sequence shown here is derived from an EMBL/GenBank/DDBJ whole genome shotgun (WGS) entry which is preliminary data.</text>
</comment>